<feature type="compositionally biased region" description="Gly residues" evidence="3">
    <location>
        <begin position="326"/>
        <end position="351"/>
    </location>
</feature>
<dbReference type="Pfam" id="PF00364">
    <property type="entry name" value="Biotin_lipoyl"/>
    <property type="match status" value="1"/>
</dbReference>
<name>A0ABT9Z074_9BACI</name>
<dbReference type="Proteomes" id="UP001232245">
    <property type="component" value="Unassembled WGS sequence"/>
</dbReference>
<dbReference type="PANTHER" id="PTHR32347">
    <property type="entry name" value="EFFLUX SYSTEM COMPONENT YKNX-RELATED"/>
    <property type="match status" value="1"/>
</dbReference>
<comment type="subcellular location">
    <subcellularLocation>
        <location evidence="1">Cell envelope</location>
    </subcellularLocation>
</comment>
<dbReference type="PANTHER" id="PTHR32347:SF23">
    <property type="entry name" value="BLL5650 PROTEIN"/>
    <property type="match status" value="1"/>
</dbReference>
<feature type="domain" description="YknX-like beta-barrel" evidence="5">
    <location>
        <begin position="142"/>
        <end position="212"/>
    </location>
</feature>
<evidence type="ECO:0000313" key="7">
    <source>
        <dbReference type="Proteomes" id="UP001232245"/>
    </source>
</evidence>
<evidence type="ECO:0000259" key="5">
    <source>
        <dbReference type="Pfam" id="PF25990"/>
    </source>
</evidence>
<organism evidence="6 7">
    <name type="scientific">Metabacillus niabensis</name>
    <dbReference type="NCBI Taxonomy" id="324854"/>
    <lineage>
        <taxon>Bacteria</taxon>
        <taxon>Bacillati</taxon>
        <taxon>Bacillota</taxon>
        <taxon>Bacilli</taxon>
        <taxon>Bacillales</taxon>
        <taxon>Bacillaceae</taxon>
        <taxon>Metabacillus</taxon>
    </lineage>
</organism>
<feature type="domain" description="Lipoyl-binding" evidence="4">
    <location>
        <begin position="74"/>
        <end position="131"/>
    </location>
</feature>
<dbReference type="Gene3D" id="2.40.30.170">
    <property type="match status" value="1"/>
</dbReference>
<feature type="region of interest" description="Disordered" evidence="3">
    <location>
        <begin position="245"/>
        <end position="278"/>
    </location>
</feature>
<proteinExistence type="predicted"/>
<dbReference type="Pfam" id="PF25990">
    <property type="entry name" value="Beta-barrel_YknX"/>
    <property type="match status" value="1"/>
</dbReference>
<gene>
    <name evidence="6" type="ORF">J2S02_001998</name>
</gene>
<feature type="compositionally biased region" description="Polar residues" evidence="3">
    <location>
        <begin position="247"/>
        <end position="259"/>
    </location>
</feature>
<reference evidence="6 7" key="1">
    <citation type="submission" date="2023-07" db="EMBL/GenBank/DDBJ databases">
        <title>Genomic Encyclopedia of Type Strains, Phase IV (KMG-IV): sequencing the most valuable type-strain genomes for metagenomic binning, comparative biology and taxonomic classification.</title>
        <authorList>
            <person name="Goeker M."/>
        </authorList>
    </citation>
    <scope>NUCLEOTIDE SEQUENCE [LARGE SCALE GENOMIC DNA]</scope>
    <source>
        <strain evidence="6 7">DSM 17723</strain>
    </source>
</reference>
<dbReference type="InterPro" id="IPR050465">
    <property type="entry name" value="UPF0194_transport"/>
</dbReference>
<evidence type="ECO:0000313" key="6">
    <source>
        <dbReference type="EMBL" id="MDQ0225654.1"/>
    </source>
</evidence>
<keyword evidence="2" id="KW-0175">Coiled coil</keyword>
<dbReference type="InterPro" id="IPR000089">
    <property type="entry name" value="Biotin_lipoyl"/>
</dbReference>
<evidence type="ECO:0000256" key="3">
    <source>
        <dbReference type="SAM" id="MobiDB-lite"/>
    </source>
</evidence>
<dbReference type="EMBL" id="JAUSTZ010000003">
    <property type="protein sequence ID" value="MDQ0225654.1"/>
    <property type="molecule type" value="Genomic_DNA"/>
</dbReference>
<dbReference type="InterPro" id="IPR058636">
    <property type="entry name" value="Beta-barrel_YknX"/>
</dbReference>
<dbReference type="Gene3D" id="2.40.50.100">
    <property type="match status" value="1"/>
</dbReference>
<sequence>MKKWIISIIVFVLIVGGGVTAYAFFKNKNEQAGAPVTETQTAVAELGNVEVNISGTGSISTINNEVILSEENNAVVEEVLVEVGDTVEEGDDLITFEDDDIDPIEAPFSGEITTLNVEAEDMVSMGAELIEVTDYSNLQMVVNVDELDISKVKVGQTAQIDVSALPDQEFTGTVTSVSKEANESDSSVAQFAVNVKINEPTGIKVGMTAEATITTESKENVVTVPVSAVQKQGDEYYVLVKADEASTETTVEQNQQGESGETAKEDAATEPQTTQKTVEVGLQNEEVAEITSGLSEGEEIVLPTLQSSSDDEGGTEDMRDRMMQGGFPGGDMPSGGMPSGNMGGNRGGAGQ</sequence>
<dbReference type="InterPro" id="IPR011053">
    <property type="entry name" value="Single_hybrid_motif"/>
</dbReference>
<comment type="caution">
    <text evidence="6">The sequence shown here is derived from an EMBL/GenBank/DDBJ whole genome shotgun (WGS) entry which is preliminary data.</text>
</comment>
<protein>
    <submittedName>
        <fullName evidence="6">HlyD family secretion protein</fullName>
    </submittedName>
</protein>
<dbReference type="SUPFAM" id="SSF51230">
    <property type="entry name" value="Single hybrid motif"/>
    <property type="match status" value="1"/>
</dbReference>
<accession>A0ABT9Z074</accession>
<feature type="region of interest" description="Disordered" evidence="3">
    <location>
        <begin position="293"/>
        <end position="351"/>
    </location>
</feature>
<dbReference type="RefSeq" id="WP_174879304.1">
    <property type="nucleotide sequence ID" value="NZ_CADEPK010000012.1"/>
</dbReference>
<evidence type="ECO:0000256" key="2">
    <source>
        <dbReference type="ARBA" id="ARBA00023054"/>
    </source>
</evidence>
<evidence type="ECO:0000259" key="4">
    <source>
        <dbReference type="Pfam" id="PF00364"/>
    </source>
</evidence>
<dbReference type="Gene3D" id="2.40.420.20">
    <property type="match status" value="1"/>
</dbReference>
<keyword evidence="7" id="KW-1185">Reference proteome</keyword>
<evidence type="ECO:0000256" key="1">
    <source>
        <dbReference type="ARBA" id="ARBA00004196"/>
    </source>
</evidence>